<protein>
    <submittedName>
        <fullName evidence="1">Uncharacterized protein</fullName>
    </submittedName>
</protein>
<name>A0ACD3RV83_LARCR</name>
<accession>A0ACD3RV83</accession>
<dbReference type="Proteomes" id="UP000793456">
    <property type="component" value="Chromosome I"/>
</dbReference>
<gene>
    <name evidence="1" type="ORF">E3U43_008863</name>
</gene>
<keyword evidence="2" id="KW-1185">Reference proteome</keyword>
<organism evidence="1 2">
    <name type="scientific">Larimichthys crocea</name>
    <name type="common">Large yellow croaker</name>
    <name type="synonym">Pseudosciaena crocea</name>
    <dbReference type="NCBI Taxonomy" id="215358"/>
    <lineage>
        <taxon>Eukaryota</taxon>
        <taxon>Metazoa</taxon>
        <taxon>Chordata</taxon>
        <taxon>Craniata</taxon>
        <taxon>Vertebrata</taxon>
        <taxon>Euteleostomi</taxon>
        <taxon>Actinopterygii</taxon>
        <taxon>Neopterygii</taxon>
        <taxon>Teleostei</taxon>
        <taxon>Neoteleostei</taxon>
        <taxon>Acanthomorphata</taxon>
        <taxon>Eupercaria</taxon>
        <taxon>Sciaenidae</taxon>
        <taxon>Larimichthys</taxon>
    </lineage>
</organism>
<proteinExistence type="predicted"/>
<dbReference type="EMBL" id="CM011674">
    <property type="protein sequence ID" value="TMS23557.1"/>
    <property type="molecule type" value="Genomic_DNA"/>
</dbReference>
<reference evidence="1" key="1">
    <citation type="submission" date="2018-11" db="EMBL/GenBank/DDBJ databases">
        <title>The sequence and de novo assembly of Larimichthys crocea genome using PacBio and Hi-C technologies.</title>
        <authorList>
            <person name="Xu P."/>
            <person name="Chen B."/>
            <person name="Zhou Z."/>
            <person name="Ke Q."/>
            <person name="Wu Y."/>
            <person name="Bai H."/>
            <person name="Pu F."/>
        </authorList>
    </citation>
    <scope>NUCLEOTIDE SEQUENCE</scope>
    <source>
        <tissue evidence="1">Muscle</tissue>
    </source>
</reference>
<sequence length="326" mass="37002">MKDTPLANCERDFLLTAIEEKKRLDGRQTYDYRNIKITFGTDYGCCFVDLGKTRVMAQVSCELVAPKESRPNEGIMFFNIELSPMASPAFEQGRRPDVGIQGDEVTVYSPEERDPIPLSIYHMPISVSFSFFQQGTYLLVDPCEREERVMDWFADDRHEQTQGDLLHPVQRGHHVAQRPESMPQERITALKMDETPVEMTDVSDAANDIVEKAEAPPQTYPLLSLRNKRVGQVGQGLQNTWGLEEEEDEEEEEENDSGAEQEEKVTKMEEEQQEKKESRGGDVVEISDSEEEEVVILHPETDKAPKNTGSSSNQKGAATSKKRQKK</sequence>
<evidence type="ECO:0000313" key="2">
    <source>
        <dbReference type="Proteomes" id="UP000793456"/>
    </source>
</evidence>
<comment type="caution">
    <text evidence="1">The sequence shown here is derived from an EMBL/GenBank/DDBJ whole genome shotgun (WGS) entry which is preliminary data.</text>
</comment>
<evidence type="ECO:0000313" key="1">
    <source>
        <dbReference type="EMBL" id="TMS23557.1"/>
    </source>
</evidence>